<dbReference type="GO" id="GO:0004553">
    <property type="term" value="F:hydrolase activity, hydrolyzing O-glycosyl compounds"/>
    <property type="evidence" value="ECO:0007669"/>
    <property type="project" value="InterPro"/>
</dbReference>
<dbReference type="Pfam" id="PF00884">
    <property type="entry name" value="Sulfatase"/>
    <property type="match status" value="1"/>
</dbReference>
<dbReference type="InterPro" id="IPR023296">
    <property type="entry name" value="Glyco_hydro_beta-prop_sf"/>
</dbReference>
<dbReference type="CDD" id="cd08986">
    <property type="entry name" value="GH43-like"/>
    <property type="match status" value="1"/>
</dbReference>
<organism evidence="7 8">
    <name type="scientific">Novipirellula artificiosorum</name>
    <dbReference type="NCBI Taxonomy" id="2528016"/>
    <lineage>
        <taxon>Bacteria</taxon>
        <taxon>Pseudomonadati</taxon>
        <taxon>Planctomycetota</taxon>
        <taxon>Planctomycetia</taxon>
        <taxon>Pirellulales</taxon>
        <taxon>Pirellulaceae</taxon>
        <taxon>Novipirellula</taxon>
    </lineage>
</organism>
<dbReference type="SUPFAM" id="SSF75005">
    <property type="entry name" value="Arabinanase/levansucrase/invertase"/>
    <property type="match status" value="1"/>
</dbReference>
<name>A0A5C6D2I6_9BACT</name>
<keyword evidence="8" id="KW-1185">Reference proteome</keyword>
<dbReference type="PANTHER" id="PTHR45953:SF1">
    <property type="entry name" value="IDURONATE 2-SULFATASE"/>
    <property type="match status" value="1"/>
</dbReference>
<evidence type="ECO:0000256" key="1">
    <source>
        <dbReference type="ARBA" id="ARBA00009865"/>
    </source>
</evidence>
<evidence type="ECO:0000259" key="6">
    <source>
        <dbReference type="Pfam" id="PF00884"/>
    </source>
</evidence>
<evidence type="ECO:0000313" key="8">
    <source>
        <dbReference type="Proteomes" id="UP000319143"/>
    </source>
</evidence>
<dbReference type="PANTHER" id="PTHR45953">
    <property type="entry name" value="IDURONATE 2-SULFATASE"/>
    <property type="match status" value="1"/>
</dbReference>
<evidence type="ECO:0000256" key="3">
    <source>
        <dbReference type="ARBA" id="ARBA00022801"/>
    </source>
</evidence>
<dbReference type="GO" id="GO:0005975">
    <property type="term" value="P:carbohydrate metabolic process"/>
    <property type="evidence" value="ECO:0007669"/>
    <property type="project" value="InterPro"/>
</dbReference>
<dbReference type="EC" id="3.1.6.6" evidence="7"/>
<proteinExistence type="inferred from homology"/>
<dbReference type="Pfam" id="PF04616">
    <property type="entry name" value="Glyco_hydro_43"/>
    <property type="match status" value="1"/>
</dbReference>
<evidence type="ECO:0000256" key="2">
    <source>
        <dbReference type="ARBA" id="ARBA00022723"/>
    </source>
</evidence>
<feature type="chain" id="PRO_5022766636" evidence="5">
    <location>
        <begin position="32"/>
        <end position="1301"/>
    </location>
</feature>
<dbReference type="Proteomes" id="UP000319143">
    <property type="component" value="Unassembled WGS sequence"/>
</dbReference>
<keyword evidence="3 7" id="KW-0378">Hydrolase</keyword>
<feature type="domain" description="Sulfatase N-terminal" evidence="6">
    <location>
        <begin position="824"/>
        <end position="1194"/>
    </location>
</feature>
<dbReference type="EMBL" id="SJPV01000024">
    <property type="protein sequence ID" value="TWU29069.1"/>
    <property type="molecule type" value="Genomic_DNA"/>
</dbReference>
<dbReference type="InterPro" id="IPR006710">
    <property type="entry name" value="Glyco_hydro_43"/>
</dbReference>
<protein>
    <submittedName>
        <fullName evidence="7">Choline-sulfatase</fullName>
        <ecNumber evidence="7">3.1.6.6</ecNumber>
    </submittedName>
</protein>
<accession>A0A5C6D2I6</accession>
<keyword evidence="2" id="KW-0479">Metal-binding</keyword>
<sequence length="1301" mass="144818" precursor="true">MNDRPPMTTAVPLLRRLCLVIGLLLSTNGFGDDGETTDSADQRAAVHLLSEEWMRDPYIVLHRDGNYYLTCTRLGHTTGGVQGIETWKSTNLTDWTPAGVPWTFDDSSWIKDVKPRPQDRKDEFWLWAPELHFLNDRWVGVHTTNRGRANLLVSKSPSITSEYTEPMENSFGHRHDPFVFNHDDGSNWLVWACAKIAKLKPDFSGFEGKEISIRPSDRKLGHEGCVIRKIGSKYVLFGTAWSTDQMRHGTYNLYYCTADNLTGPYGPRQFAGRFCGHGTPFQDKSGRWWTTAFLNGQYETDPVKGQALIDQGKAWTLNPKGLTLVPLDVRIQEDSDVRVRAIPTEYANPGPEEVQQFDVTRPTFSVISPVSEPSFESAQIASGPKLQTGDWIVNDSQTVTGQHIRLRGNLILDPGAELTLVDCTIELIGDRSRDHIVDWRGGNLTTRNTTIGGGLVDGRAIHTVFHVYNGRWDATDTVVQYAYGISFGRDASVPSVLRATRLTAGPRHDAILLANHGDVELTDCNFPIAVGVFADQGGEVSLDLPVGKPVSMMFDKTVIPGCTYRAKLTRHTVDGQWFVFVRSIKPADEAPPYTVVLNDCPKVLPSVLSWNVKADLRISKDLSEPLVVGNTTIKRGEHPPGITMWSFYGGGDRYDLTLRGSNVRIAEFMHRGGRARILGDPDADNLFNLGCTTLEMSNDAQLQLSHVHLGRPANWSPSPAMAEVNLTDDARLTGENCTANNVEFHASDNSSVKVQLSTTDGEINQVEEGGQIQLISASSPKRHNVLMIAVDDLKAISSNHVAGKDHFLHHLYPDQRLRAEVQKRLTPNIDRLAAMSMEFTRATCSSPVCNPSRAAIMTGIPGTVSGLTGNYDSVFFRDWEFGGKKPLADAITLPELLKSNGWYTASSGKIFHSSSMRDESDFPRSWNDWTRVSKGAGKVKLTRWSEPIKNTSYGSLHQSGQEGDDDATFDQCADYRRADLFGRLLENGTVVNRDDSFALPKDSPFFLACGIFRPHAPYFVTKDLIDLFPISEMSADRELMNRLIADCDDLCPAGLRTTSVKRDGDKFVYNSQPFAMRLKAGLELQPGDGDLGSWASMIQHYLASVALADRCIGRLIDGLEASDHDDNTMVILWSDHGYHLGEKMHEAKYKLWDDAGNVMFMIHDPQSPKSHGKVYSKPVSLLDVYPTVASVAGIEMPDERQNGVDLSKVLSDPTQQRSDHVVGAWSANRPETLDMFIMNDTYRLLRFKDDPKQIELYKIDVDPNEETNLADDPAYATVIDDLTKQLDSYPRTQFRPNVQPK</sequence>
<dbReference type="OrthoDB" id="248884at2"/>
<dbReference type="GO" id="GO:0005737">
    <property type="term" value="C:cytoplasm"/>
    <property type="evidence" value="ECO:0007669"/>
    <property type="project" value="TreeGrafter"/>
</dbReference>
<dbReference type="Gene3D" id="2.115.10.20">
    <property type="entry name" value="Glycosyl hydrolase domain, family 43"/>
    <property type="match status" value="1"/>
</dbReference>
<dbReference type="Gene3D" id="3.40.720.10">
    <property type="entry name" value="Alkaline Phosphatase, subunit A"/>
    <property type="match status" value="1"/>
</dbReference>
<dbReference type="InterPro" id="IPR000917">
    <property type="entry name" value="Sulfatase_N"/>
</dbReference>
<dbReference type="GO" id="GO:0046872">
    <property type="term" value="F:metal ion binding"/>
    <property type="evidence" value="ECO:0007669"/>
    <property type="project" value="UniProtKB-KW"/>
</dbReference>
<gene>
    <name evidence="7" type="primary">betC_35</name>
    <name evidence="7" type="ORF">Poly41_67680</name>
</gene>
<comment type="caution">
    <text evidence="7">The sequence shown here is derived from an EMBL/GenBank/DDBJ whole genome shotgun (WGS) entry which is preliminary data.</text>
</comment>
<dbReference type="SUPFAM" id="SSF53649">
    <property type="entry name" value="Alkaline phosphatase-like"/>
    <property type="match status" value="1"/>
</dbReference>
<evidence type="ECO:0000313" key="7">
    <source>
        <dbReference type="EMBL" id="TWU29069.1"/>
    </source>
</evidence>
<feature type="signal peptide" evidence="5">
    <location>
        <begin position="1"/>
        <end position="31"/>
    </location>
</feature>
<evidence type="ECO:0000256" key="4">
    <source>
        <dbReference type="ARBA" id="ARBA00023295"/>
    </source>
</evidence>
<keyword evidence="4" id="KW-0326">Glycosidase</keyword>
<comment type="similarity">
    <text evidence="1">Belongs to the glycosyl hydrolase 43 family.</text>
</comment>
<dbReference type="RefSeq" id="WP_146531427.1">
    <property type="nucleotide sequence ID" value="NZ_SJPV01000024.1"/>
</dbReference>
<dbReference type="InterPro" id="IPR017850">
    <property type="entry name" value="Alkaline_phosphatase_core_sf"/>
</dbReference>
<reference evidence="7 8" key="1">
    <citation type="submission" date="2019-02" db="EMBL/GenBank/DDBJ databases">
        <title>Deep-cultivation of Planctomycetes and their phenomic and genomic characterization uncovers novel biology.</title>
        <authorList>
            <person name="Wiegand S."/>
            <person name="Jogler M."/>
            <person name="Boedeker C."/>
            <person name="Pinto D."/>
            <person name="Vollmers J."/>
            <person name="Rivas-Marin E."/>
            <person name="Kohn T."/>
            <person name="Peeters S.H."/>
            <person name="Heuer A."/>
            <person name="Rast P."/>
            <person name="Oberbeckmann S."/>
            <person name="Bunk B."/>
            <person name="Jeske O."/>
            <person name="Meyerdierks A."/>
            <person name="Storesund J.E."/>
            <person name="Kallscheuer N."/>
            <person name="Luecker S."/>
            <person name="Lage O.M."/>
            <person name="Pohl T."/>
            <person name="Merkel B.J."/>
            <person name="Hornburger P."/>
            <person name="Mueller R.-W."/>
            <person name="Bruemmer F."/>
            <person name="Labrenz M."/>
            <person name="Spormann A.M."/>
            <person name="Op Den Camp H."/>
            <person name="Overmann J."/>
            <person name="Amann R."/>
            <person name="Jetten M.S.M."/>
            <person name="Mascher T."/>
            <person name="Medema M.H."/>
            <person name="Devos D.P."/>
            <person name="Kaster A.-K."/>
            <person name="Ovreas L."/>
            <person name="Rohde M."/>
            <person name="Galperin M.Y."/>
            <person name="Jogler C."/>
        </authorList>
    </citation>
    <scope>NUCLEOTIDE SEQUENCE [LARGE SCALE GENOMIC DNA]</scope>
    <source>
        <strain evidence="7 8">Poly41</strain>
    </source>
</reference>
<keyword evidence="5" id="KW-0732">Signal</keyword>
<evidence type="ECO:0000256" key="5">
    <source>
        <dbReference type="SAM" id="SignalP"/>
    </source>
</evidence>
<dbReference type="GO" id="GO:0047753">
    <property type="term" value="F:choline-sulfatase activity"/>
    <property type="evidence" value="ECO:0007669"/>
    <property type="project" value="UniProtKB-EC"/>
</dbReference>